<dbReference type="KEGG" id="nwr:E3U44_18965"/>
<dbReference type="Proteomes" id="UP000294325">
    <property type="component" value="Chromosome"/>
</dbReference>
<feature type="compositionally biased region" description="Basic and acidic residues" evidence="1">
    <location>
        <begin position="284"/>
        <end position="293"/>
    </location>
</feature>
<gene>
    <name evidence="4" type="ORF">E3U44_18965</name>
</gene>
<dbReference type="SUPFAM" id="SSF50346">
    <property type="entry name" value="PRC-barrel domain"/>
    <property type="match status" value="1"/>
</dbReference>
<organism evidence="4 5">
    <name type="scientific">Nitrosococcus wardiae</name>
    <dbReference type="NCBI Taxonomy" id="1814290"/>
    <lineage>
        <taxon>Bacteria</taxon>
        <taxon>Pseudomonadati</taxon>
        <taxon>Pseudomonadota</taxon>
        <taxon>Gammaproteobacteria</taxon>
        <taxon>Chromatiales</taxon>
        <taxon>Chromatiaceae</taxon>
        <taxon>Nitrosococcus</taxon>
    </lineage>
</organism>
<dbReference type="InterPro" id="IPR011033">
    <property type="entry name" value="PRC_barrel-like_sf"/>
</dbReference>
<reference evidence="4 5" key="1">
    <citation type="submission" date="2019-03" db="EMBL/GenBank/DDBJ databases">
        <title>The genome sequence of Nitrosococcus wardiae strain D1FHST reveals the archetypal metabolic capacity of ammonia-oxidizing Gammaproteobacteria.</title>
        <authorList>
            <person name="Wang L."/>
            <person name="Lim C.K."/>
            <person name="Hanson T.E."/>
            <person name="Dang H."/>
            <person name="Klotz M.G."/>
        </authorList>
    </citation>
    <scope>NUCLEOTIDE SEQUENCE [LARGE SCALE GENOMIC DNA]</scope>
    <source>
        <strain evidence="4 5">D1FHS</strain>
    </source>
</reference>
<proteinExistence type="predicted"/>
<evidence type="ECO:0000259" key="3">
    <source>
        <dbReference type="Pfam" id="PF03779"/>
    </source>
</evidence>
<dbReference type="InterPro" id="IPR005530">
    <property type="entry name" value="SPW"/>
</dbReference>
<dbReference type="EMBL" id="CP038033">
    <property type="protein sequence ID" value="QBQ56346.1"/>
    <property type="molecule type" value="Genomic_DNA"/>
</dbReference>
<feature type="domain" description="SPW repeat-containing integral membrane" evidence="3">
    <location>
        <begin position="161"/>
        <end position="260"/>
    </location>
</feature>
<evidence type="ECO:0000256" key="1">
    <source>
        <dbReference type="SAM" id="MobiDB-lite"/>
    </source>
</evidence>
<feature type="transmembrane region" description="Helical" evidence="2">
    <location>
        <begin position="246"/>
        <end position="265"/>
    </location>
</feature>
<sequence length="293" mass="32396">MAPSQPMAERRYAMAQHTATNVDTHQLFNAPVYDRSGEEFARIANVWVDDNKHPYFLGILTHGNTNHVIPAQGAKLSSRDNSVRLAYDKATVEASPICDPKEDLGDEDERKVHAFFQGKGPDLTALPAPMARSDVSRAKARGHKTMADKSYAEEARKEVHWSSGINIIAGVWLIIAPFAWGYHHLTDALWNDIILGTAVFILAVVRTSAPLQYESVGWTNIVFGLWLIIAPFVLDYTGVNAIAAMWNDIFVGSIIAILAAISVYATHRVTRRGGPYGATSTRPRSAEEVRRTR</sequence>
<dbReference type="OrthoDB" id="3712018at2"/>
<dbReference type="AlphaFoldDB" id="A0A4P7C5Q0"/>
<feature type="transmembrane region" description="Helical" evidence="2">
    <location>
        <begin position="217"/>
        <end position="234"/>
    </location>
</feature>
<accession>A0A4P7C5Q0</accession>
<keyword evidence="5" id="KW-1185">Reference proteome</keyword>
<feature type="transmembrane region" description="Helical" evidence="2">
    <location>
        <begin position="188"/>
        <end position="205"/>
    </location>
</feature>
<dbReference type="Pfam" id="PF03779">
    <property type="entry name" value="SPW"/>
    <property type="match status" value="1"/>
</dbReference>
<evidence type="ECO:0000313" key="5">
    <source>
        <dbReference type="Proteomes" id="UP000294325"/>
    </source>
</evidence>
<keyword evidence="2" id="KW-0812">Transmembrane</keyword>
<keyword evidence="2" id="KW-0472">Membrane</keyword>
<keyword evidence="2" id="KW-1133">Transmembrane helix</keyword>
<protein>
    <recommendedName>
        <fullName evidence="3">SPW repeat-containing integral membrane domain-containing protein</fullName>
    </recommendedName>
</protein>
<dbReference type="Gene3D" id="3.90.50.10">
    <property type="entry name" value="Photosynthetic Reaction Center, subunit H, domain 2"/>
    <property type="match status" value="1"/>
</dbReference>
<evidence type="ECO:0000313" key="4">
    <source>
        <dbReference type="EMBL" id="QBQ56346.1"/>
    </source>
</evidence>
<dbReference type="GO" id="GO:0019684">
    <property type="term" value="P:photosynthesis, light reaction"/>
    <property type="evidence" value="ECO:0007669"/>
    <property type="project" value="InterPro"/>
</dbReference>
<evidence type="ECO:0000256" key="2">
    <source>
        <dbReference type="SAM" id="Phobius"/>
    </source>
</evidence>
<name>A0A4P7C5Q0_9GAMM</name>
<dbReference type="InterPro" id="IPR014747">
    <property type="entry name" value="Bac_photo_RC_H_C"/>
</dbReference>
<feature type="region of interest" description="Disordered" evidence="1">
    <location>
        <begin position="274"/>
        <end position="293"/>
    </location>
</feature>
<feature type="transmembrane region" description="Helical" evidence="2">
    <location>
        <begin position="164"/>
        <end position="182"/>
    </location>
</feature>
<dbReference type="GO" id="GO:0030077">
    <property type="term" value="C:plasma membrane light-harvesting complex"/>
    <property type="evidence" value="ECO:0007669"/>
    <property type="project" value="InterPro"/>
</dbReference>